<dbReference type="Proteomes" id="UP000054350">
    <property type="component" value="Unassembled WGS sequence"/>
</dbReference>
<feature type="transmembrane region" description="Helical" evidence="1">
    <location>
        <begin position="47"/>
        <end position="65"/>
    </location>
</feature>
<dbReference type="PANTHER" id="PTHR20948">
    <property type="entry name" value="TRANSMEMBRANE PROTEIN 164"/>
    <property type="match status" value="1"/>
</dbReference>
<keyword evidence="1" id="KW-0472">Membrane</keyword>
<protein>
    <submittedName>
        <fullName evidence="2">Uncharacterized protein</fullName>
    </submittedName>
</protein>
<dbReference type="InterPro" id="IPR026508">
    <property type="entry name" value="TMEM164"/>
</dbReference>
<dbReference type="PANTHER" id="PTHR20948:SF2">
    <property type="entry name" value="TRANSMEMBRANE PROTEIN 164"/>
    <property type="match status" value="1"/>
</dbReference>
<gene>
    <name evidence="2" type="ORF">AMAG_10345</name>
</gene>
<keyword evidence="1" id="KW-1133">Transmembrane helix</keyword>
<keyword evidence="1" id="KW-0812">Transmembrane</keyword>
<dbReference type="EMBL" id="GG745349">
    <property type="protein sequence ID" value="KNE66085.1"/>
    <property type="molecule type" value="Genomic_DNA"/>
</dbReference>
<reference evidence="2 3" key="1">
    <citation type="submission" date="2009-11" db="EMBL/GenBank/DDBJ databases">
        <title>Annotation of Allomyces macrogynus ATCC 38327.</title>
        <authorList>
            <consortium name="The Broad Institute Genome Sequencing Platform"/>
            <person name="Russ C."/>
            <person name="Cuomo C."/>
            <person name="Burger G."/>
            <person name="Gray M.W."/>
            <person name="Holland P.W.H."/>
            <person name="King N."/>
            <person name="Lang F.B.F."/>
            <person name="Roger A.J."/>
            <person name="Ruiz-Trillo I."/>
            <person name="Young S.K."/>
            <person name="Zeng Q."/>
            <person name="Gargeya S."/>
            <person name="Fitzgerald M."/>
            <person name="Haas B."/>
            <person name="Abouelleil A."/>
            <person name="Alvarado L."/>
            <person name="Arachchi H.M."/>
            <person name="Berlin A."/>
            <person name="Chapman S.B."/>
            <person name="Gearin G."/>
            <person name="Goldberg J."/>
            <person name="Griggs A."/>
            <person name="Gujja S."/>
            <person name="Hansen M."/>
            <person name="Heiman D."/>
            <person name="Howarth C."/>
            <person name="Larimer J."/>
            <person name="Lui A."/>
            <person name="MacDonald P.J.P."/>
            <person name="McCowen C."/>
            <person name="Montmayeur A."/>
            <person name="Murphy C."/>
            <person name="Neiman D."/>
            <person name="Pearson M."/>
            <person name="Priest M."/>
            <person name="Roberts A."/>
            <person name="Saif S."/>
            <person name="Shea T."/>
            <person name="Sisk P."/>
            <person name="Stolte C."/>
            <person name="Sykes S."/>
            <person name="Wortman J."/>
            <person name="Nusbaum C."/>
            <person name="Birren B."/>
        </authorList>
    </citation>
    <scope>NUCLEOTIDE SEQUENCE [LARGE SCALE GENOMIC DNA]</scope>
    <source>
        <strain evidence="2 3">ATCC 38327</strain>
    </source>
</reference>
<feature type="transmembrane region" description="Helical" evidence="1">
    <location>
        <begin position="209"/>
        <end position="230"/>
    </location>
</feature>
<dbReference type="Pfam" id="PF14808">
    <property type="entry name" value="TMEM164"/>
    <property type="match status" value="1"/>
</dbReference>
<evidence type="ECO:0000256" key="1">
    <source>
        <dbReference type="SAM" id="Phobius"/>
    </source>
</evidence>
<evidence type="ECO:0000313" key="2">
    <source>
        <dbReference type="EMBL" id="KNE66085.1"/>
    </source>
</evidence>
<feature type="transmembrane region" description="Helical" evidence="1">
    <location>
        <begin position="256"/>
        <end position="278"/>
    </location>
</feature>
<sequence length="293" mass="33549">MPWYIFDRHVLEPLGDFVKMWSADLPLESDFSTSLFGSWYLTPKQHAVEFIIYNLAFLYLFVVFLKKALAPGTAIAKALENAKKAAPTRRSKVDLALVAVLAASLALVWYHKGNSGTRIFLLQPCHVSMVTLIVMMLWSPKSSVPHVVFNVYLHTMWGTLLAIFSPDLRDNKQFLEVENFWFEHYALLITPLIITYNNRLVAFPVSRDLALASFLFKALYHSLVLAPVSLRSGNNLNYLLMPPPGPLQLFGELYRLVMYLFCCLLTFATRYVLAEVVLRIMPRRKGDKKVKRE</sequence>
<dbReference type="OMA" id="QPCHMSG"/>
<proteinExistence type="predicted"/>
<keyword evidence="3" id="KW-1185">Reference proteome</keyword>
<feature type="transmembrane region" description="Helical" evidence="1">
    <location>
        <begin position="117"/>
        <end position="138"/>
    </location>
</feature>
<dbReference type="eggNOG" id="ENOG502QWAJ">
    <property type="taxonomic scope" value="Eukaryota"/>
</dbReference>
<feature type="transmembrane region" description="Helical" evidence="1">
    <location>
        <begin position="93"/>
        <end position="111"/>
    </location>
</feature>
<dbReference type="AlphaFoldDB" id="A0A0L0SUM4"/>
<dbReference type="OrthoDB" id="17328at2759"/>
<name>A0A0L0SUM4_ALLM3</name>
<accession>A0A0L0SUM4</accession>
<feature type="transmembrane region" description="Helical" evidence="1">
    <location>
        <begin position="184"/>
        <end position="202"/>
    </location>
</feature>
<feature type="transmembrane region" description="Helical" evidence="1">
    <location>
        <begin position="147"/>
        <end position="164"/>
    </location>
</feature>
<evidence type="ECO:0000313" key="3">
    <source>
        <dbReference type="Proteomes" id="UP000054350"/>
    </source>
</evidence>
<reference evidence="3" key="2">
    <citation type="submission" date="2009-11" db="EMBL/GenBank/DDBJ databases">
        <title>The Genome Sequence of Allomyces macrogynus strain ATCC 38327.</title>
        <authorList>
            <consortium name="The Broad Institute Genome Sequencing Platform"/>
            <person name="Russ C."/>
            <person name="Cuomo C."/>
            <person name="Shea T."/>
            <person name="Young S.K."/>
            <person name="Zeng Q."/>
            <person name="Koehrsen M."/>
            <person name="Haas B."/>
            <person name="Borodovsky M."/>
            <person name="Guigo R."/>
            <person name="Alvarado L."/>
            <person name="Berlin A."/>
            <person name="Borenstein D."/>
            <person name="Chen Z."/>
            <person name="Engels R."/>
            <person name="Freedman E."/>
            <person name="Gellesch M."/>
            <person name="Goldberg J."/>
            <person name="Griggs A."/>
            <person name="Gujja S."/>
            <person name="Heiman D."/>
            <person name="Hepburn T."/>
            <person name="Howarth C."/>
            <person name="Jen D."/>
            <person name="Larson L."/>
            <person name="Lewis B."/>
            <person name="Mehta T."/>
            <person name="Park D."/>
            <person name="Pearson M."/>
            <person name="Roberts A."/>
            <person name="Saif S."/>
            <person name="Shenoy N."/>
            <person name="Sisk P."/>
            <person name="Stolte C."/>
            <person name="Sykes S."/>
            <person name="Walk T."/>
            <person name="White J."/>
            <person name="Yandava C."/>
            <person name="Burger G."/>
            <person name="Gray M.W."/>
            <person name="Holland P.W.H."/>
            <person name="King N."/>
            <person name="Lang F.B.F."/>
            <person name="Roger A.J."/>
            <person name="Ruiz-Trillo I."/>
            <person name="Lander E."/>
            <person name="Nusbaum C."/>
        </authorList>
    </citation>
    <scope>NUCLEOTIDE SEQUENCE [LARGE SCALE GENOMIC DNA]</scope>
    <source>
        <strain evidence="3">ATCC 38327</strain>
    </source>
</reference>
<dbReference type="VEuPathDB" id="FungiDB:AMAG_10345"/>
<organism evidence="2 3">
    <name type="scientific">Allomyces macrogynus (strain ATCC 38327)</name>
    <name type="common">Allomyces javanicus var. macrogynus</name>
    <dbReference type="NCBI Taxonomy" id="578462"/>
    <lineage>
        <taxon>Eukaryota</taxon>
        <taxon>Fungi</taxon>
        <taxon>Fungi incertae sedis</taxon>
        <taxon>Blastocladiomycota</taxon>
        <taxon>Blastocladiomycetes</taxon>
        <taxon>Blastocladiales</taxon>
        <taxon>Blastocladiaceae</taxon>
        <taxon>Allomyces</taxon>
    </lineage>
</organism>